<evidence type="ECO:0008006" key="2">
    <source>
        <dbReference type="Google" id="ProtNLM"/>
    </source>
</evidence>
<accession>A0AB39AJP7</accession>
<sequence>MSKEAIKEVIKEMIESGEIRLIVETSKDYNNYDGFGNTDGLLEDVTVEAYLEVKDEE</sequence>
<evidence type="ECO:0000313" key="1">
    <source>
        <dbReference type="EMBL" id="XDG30999.1"/>
    </source>
</evidence>
<reference evidence="1" key="1">
    <citation type="submission" date="2024-06" db="EMBL/GenBank/DDBJ databases">
        <authorList>
            <person name="Yang R."/>
        </authorList>
    </citation>
    <scope>NUCLEOTIDE SEQUENCE</scope>
</reference>
<organism evidence="1">
    <name type="scientific">Vibrio phage P018-4</name>
    <dbReference type="NCBI Taxonomy" id="3229728"/>
    <lineage>
        <taxon>Viruses</taxon>
        <taxon>Duplodnaviria</taxon>
        <taxon>Heunggongvirae</taxon>
        <taxon>Uroviricota</taxon>
        <taxon>Caudoviricetes</taxon>
    </lineage>
</organism>
<name>A0AB39AJP7_9CAUD</name>
<protein>
    <recommendedName>
        <fullName evidence="2">Phage protein</fullName>
    </recommendedName>
</protein>
<proteinExistence type="predicted"/>
<dbReference type="EMBL" id="PP934186">
    <property type="protein sequence ID" value="XDG30999.1"/>
    <property type="molecule type" value="Genomic_DNA"/>
</dbReference>